<dbReference type="VEuPathDB" id="FungiDB:MELLADRAFT_59051"/>
<evidence type="ECO:0000313" key="2">
    <source>
        <dbReference type="EMBL" id="EGG12387.1"/>
    </source>
</evidence>
<dbReference type="HOGENOM" id="CLU_1835573_0_0_1"/>
<feature type="compositionally biased region" description="Basic and acidic residues" evidence="1">
    <location>
        <begin position="88"/>
        <end position="98"/>
    </location>
</feature>
<dbReference type="AlphaFoldDB" id="F4R6W1"/>
<protein>
    <submittedName>
        <fullName evidence="2">Uncharacterized protein</fullName>
    </submittedName>
</protein>
<dbReference type="RefSeq" id="XP_007404762.1">
    <property type="nucleotide sequence ID" value="XM_007404700.1"/>
</dbReference>
<organism evidence="3">
    <name type="scientific">Melampsora larici-populina (strain 98AG31 / pathotype 3-4-7)</name>
    <name type="common">Poplar leaf rust fungus</name>
    <dbReference type="NCBI Taxonomy" id="747676"/>
    <lineage>
        <taxon>Eukaryota</taxon>
        <taxon>Fungi</taxon>
        <taxon>Dikarya</taxon>
        <taxon>Basidiomycota</taxon>
        <taxon>Pucciniomycotina</taxon>
        <taxon>Pucciniomycetes</taxon>
        <taxon>Pucciniales</taxon>
        <taxon>Melampsoraceae</taxon>
        <taxon>Melampsora</taxon>
    </lineage>
</organism>
<keyword evidence="3" id="KW-1185">Reference proteome</keyword>
<feature type="compositionally biased region" description="Polar residues" evidence="1">
    <location>
        <begin position="64"/>
        <end position="76"/>
    </location>
</feature>
<dbReference type="EMBL" id="GL883091">
    <property type="protein sequence ID" value="EGG12387.1"/>
    <property type="molecule type" value="Genomic_DNA"/>
</dbReference>
<sequence>MAGVEEQIEEDLPSYKVTSTVVDANGPGDGVSTRGHFGNMSKQAFTSTCPPVLGQHNVNKGHRNGSQAKAAFSSTCPPVLDHHRHQDHTHDEGDLIEKKPYELEDSFDAANESSSKDMLDDHEPCQIAFSFTIQARSKDY</sequence>
<name>F4R6W1_MELLP</name>
<gene>
    <name evidence="2" type="ORF">MELLADRAFT_59051</name>
</gene>
<proteinExistence type="predicted"/>
<dbReference type="GeneID" id="18929279"/>
<evidence type="ECO:0000256" key="1">
    <source>
        <dbReference type="SAM" id="MobiDB-lite"/>
    </source>
</evidence>
<evidence type="ECO:0000313" key="3">
    <source>
        <dbReference type="Proteomes" id="UP000001072"/>
    </source>
</evidence>
<feature type="region of interest" description="Disordered" evidence="1">
    <location>
        <begin position="1"/>
        <end position="39"/>
    </location>
</feature>
<reference evidence="3" key="1">
    <citation type="journal article" date="2011" name="Proc. Natl. Acad. Sci. U.S.A.">
        <title>Obligate biotrophy features unraveled by the genomic analysis of rust fungi.</title>
        <authorList>
            <person name="Duplessis S."/>
            <person name="Cuomo C.A."/>
            <person name="Lin Y.-C."/>
            <person name="Aerts A."/>
            <person name="Tisserant E."/>
            <person name="Veneault-Fourrey C."/>
            <person name="Joly D.L."/>
            <person name="Hacquard S."/>
            <person name="Amselem J."/>
            <person name="Cantarel B.L."/>
            <person name="Chiu R."/>
            <person name="Coutinho P.M."/>
            <person name="Feau N."/>
            <person name="Field M."/>
            <person name="Frey P."/>
            <person name="Gelhaye E."/>
            <person name="Goldberg J."/>
            <person name="Grabherr M.G."/>
            <person name="Kodira C.D."/>
            <person name="Kohler A."/>
            <person name="Kuees U."/>
            <person name="Lindquist E.A."/>
            <person name="Lucas S.M."/>
            <person name="Mago R."/>
            <person name="Mauceli E."/>
            <person name="Morin E."/>
            <person name="Murat C."/>
            <person name="Pangilinan J.L."/>
            <person name="Park R."/>
            <person name="Pearson M."/>
            <person name="Quesneville H."/>
            <person name="Rouhier N."/>
            <person name="Sakthikumar S."/>
            <person name="Salamov A.A."/>
            <person name="Schmutz J."/>
            <person name="Selles B."/>
            <person name="Shapiro H."/>
            <person name="Tanguay P."/>
            <person name="Tuskan G.A."/>
            <person name="Henrissat B."/>
            <person name="Van de Peer Y."/>
            <person name="Rouze P."/>
            <person name="Ellis J.G."/>
            <person name="Dodds P.N."/>
            <person name="Schein J.E."/>
            <person name="Zhong S."/>
            <person name="Hamelin R.C."/>
            <person name="Grigoriev I.V."/>
            <person name="Szabo L.J."/>
            <person name="Martin F."/>
        </authorList>
    </citation>
    <scope>NUCLEOTIDE SEQUENCE [LARGE SCALE GENOMIC DNA]</scope>
    <source>
        <strain evidence="3">98AG31 / pathotype 3-4-7</strain>
    </source>
</reference>
<accession>F4R6W1</accession>
<feature type="region of interest" description="Disordered" evidence="1">
    <location>
        <begin position="56"/>
        <end position="98"/>
    </location>
</feature>
<dbReference type="InParanoid" id="F4R6W1"/>
<feature type="compositionally biased region" description="Acidic residues" evidence="1">
    <location>
        <begin position="1"/>
        <end position="12"/>
    </location>
</feature>
<dbReference type="KEGG" id="mlr:MELLADRAFT_59051"/>
<dbReference type="Proteomes" id="UP000001072">
    <property type="component" value="Unassembled WGS sequence"/>
</dbReference>